<reference evidence="3" key="1">
    <citation type="submission" date="2016-10" db="EMBL/GenBank/DDBJ databases">
        <authorList>
            <person name="Varghese N."/>
            <person name="Submissions S."/>
        </authorList>
    </citation>
    <scope>NUCLEOTIDE SEQUENCE [LARGE SCALE GENOMIC DNA]</scope>
    <source>
        <strain evidence="3">DSM 44771</strain>
    </source>
</reference>
<gene>
    <name evidence="2" type="ORF">SAMN05660874_05275</name>
</gene>
<organism evidence="2 3">
    <name type="scientific">Saccharopolyspora flava</name>
    <dbReference type="NCBI Taxonomy" id="95161"/>
    <lineage>
        <taxon>Bacteria</taxon>
        <taxon>Bacillati</taxon>
        <taxon>Actinomycetota</taxon>
        <taxon>Actinomycetes</taxon>
        <taxon>Pseudonocardiales</taxon>
        <taxon>Pseudonocardiaceae</taxon>
        <taxon>Saccharopolyspora</taxon>
    </lineage>
</organism>
<evidence type="ECO:0000313" key="2">
    <source>
        <dbReference type="EMBL" id="SFT05077.1"/>
    </source>
</evidence>
<dbReference type="Pfam" id="PF13822">
    <property type="entry name" value="ACC_epsilon"/>
    <property type="match status" value="1"/>
</dbReference>
<evidence type="ECO:0000256" key="1">
    <source>
        <dbReference type="SAM" id="MobiDB-lite"/>
    </source>
</evidence>
<proteinExistence type="predicted"/>
<protein>
    <submittedName>
        <fullName evidence="2">Acyl-CoA carboxylase epsilon subunit</fullName>
    </submittedName>
</protein>
<feature type="region of interest" description="Disordered" evidence="1">
    <location>
        <begin position="36"/>
        <end position="79"/>
    </location>
</feature>
<dbReference type="InterPro" id="IPR032716">
    <property type="entry name" value="ACC_epsilon"/>
</dbReference>
<sequence>MSEQTPQRPVLRIVRGNPDDVEVAALTAALAGAAAAQAPEEGAKPMSLWGDPASSLRHPAGRRPLRPGPHAWRASGLPG</sequence>
<dbReference type="OrthoDB" id="4300992at2"/>
<keyword evidence="3" id="KW-1185">Reference proteome</keyword>
<accession>A0A1I6UUN9</accession>
<dbReference type="STRING" id="95161.SAMN05660874_05275"/>
<evidence type="ECO:0000313" key="3">
    <source>
        <dbReference type="Proteomes" id="UP000198852"/>
    </source>
</evidence>
<dbReference type="EMBL" id="FOZX01000013">
    <property type="protein sequence ID" value="SFT05077.1"/>
    <property type="molecule type" value="Genomic_DNA"/>
</dbReference>
<dbReference type="RefSeq" id="WP_093423520.1">
    <property type="nucleotide sequence ID" value="NZ_FOZX01000013.1"/>
</dbReference>
<name>A0A1I6UUN9_9PSEU</name>
<dbReference type="AlphaFoldDB" id="A0A1I6UUN9"/>
<dbReference type="GO" id="GO:0004658">
    <property type="term" value="F:propionyl-CoA carboxylase activity"/>
    <property type="evidence" value="ECO:0007669"/>
    <property type="project" value="InterPro"/>
</dbReference>
<dbReference type="Proteomes" id="UP000198852">
    <property type="component" value="Unassembled WGS sequence"/>
</dbReference>
<dbReference type="GO" id="GO:0003989">
    <property type="term" value="F:acetyl-CoA carboxylase activity"/>
    <property type="evidence" value="ECO:0007669"/>
    <property type="project" value="InterPro"/>
</dbReference>